<proteinExistence type="predicted"/>
<dbReference type="Proteomes" id="UP001472677">
    <property type="component" value="Unassembled WGS sequence"/>
</dbReference>
<dbReference type="InterPro" id="IPR057710">
    <property type="entry name" value="DUF7950"/>
</dbReference>
<sequence>MESKGGCCIASRYTASGVYNMSKVDRIMLRFRPIAPKPANGGGGGGGSVSPRESGAEGYCKLGRGRRRQSKERDNHNTKRRKRVSSEEKMVTLPLISETPDCKDTISMVNKTKKTAAATTAPFWLSFGEAADGDKKLSFSFLDGGGDSVDRAVMSSCVMVECVTDTWVSCDGLGCTDEERKVNLGKDTCPGFISDLFGRVTWTNGAYKEMVGGAGETTVRLLTKQKLPPAMAFTCRVRVQYVRGKDMNSLTVPCDVWRMNGGGFAWRLDMKAALCLGR</sequence>
<gene>
    <name evidence="3" type="ORF">V6N12_068159</name>
</gene>
<keyword evidence="4" id="KW-1185">Reference proteome</keyword>
<comment type="caution">
    <text evidence="3">The sequence shown here is derived from an EMBL/GenBank/DDBJ whole genome shotgun (WGS) entry which is preliminary data.</text>
</comment>
<dbReference type="EMBL" id="JBBPBM010000005">
    <property type="protein sequence ID" value="KAK8583904.1"/>
    <property type="molecule type" value="Genomic_DNA"/>
</dbReference>
<evidence type="ECO:0000259" key="2">
    <source>
        <dbReference type="Pfam" id="PF25821"/>
    </source>
</evidence>
<accession>A0ABR2FPF5</accession>
<dbReference type="Pfam" id="PF25821">
    <property type="entry name" value="DUF7950"/>
    <property type="match status" value="1"/>
</dbReference>
<feature type="domain" description="DUF7950" evidence="2">
    <location>
        <begin position="154"/>
        <end position="275"/>
    </location>
</feature>
<dbReference type="PANTHER" id="PTHR33595:SF7">
    <property type="entry name" value="OS12G0242500 PROTEIN"/>
    <property type="match status" value="1"/>
</dbReference>
<name>A0ABR2FPF5_9ROSI</name>
<organism evidence="3 4">
    <name type="scientific">Hibiscus sabdariffa</name>
    <name type="common">roselle</name>
    <dbReference type="NCBI Taxonomy" id="183260"/>
    <lineage>
        <taxon>Eukaryota</taxon>
        <taxon>Viridiplantae</taxon>
        <taxon>Streptophyta</taxon>
        <taxon>Embryophyta</taxon>
        <taxon>Tracheophyta</taxon>
        <taxon>Spermatophyta</taxon>
        <taxon>Magnoliopsida</taxon>
        <taxon>eudicotyledons</taxon>
        <taxon>Gunneridae</taxon>
        <taxon>Pentapetalae</taxon>
        <taxon>rosids</taxon>
        <taxon>malvids</taxon>
        <taxon>Malvales</taxon>
        <taxon>Malvaceae</taxon>
        <taxon>Malvoideae</taxon>
        <taxon>Hibiscus</taxon>
    </lineage>
</organism>
<dbReference type="PANTHER" id="PTHR33595">
    <property type="entry name" value="VON WILLEBRAND FACTOR A DOMAIN PROTEIN"/>
    <property type="match status" value="1"/>
</dbReference>
<feature type="region of interest" description="Disordered" evidence="1">
    <location>
        <begin position="35"/>
        <end position="88"/>
    </location>
</feature>
<protein>
    <recommendedName>
        <fullName evidence="2">DUF7950 domain-containing protein</fullName>
    </recommendedName>
</protein>
<reference evidence="3 4" key="1">
    <citation type="journal article" date="2024" name="G3 (Bethesda)">
        <title>Genome assembly of Hibiscus sabdariffa L. provides insights into metabolisms of medicinal natural products.</title>
        <authorList>
            <person name="Kim T."/>
        </authorList>
    </citation>
    <scope>NUCLEOTIDE SEQUENCE [LARGE SCALE GENOMIC DNA]</scope>
    <source>
        <strain evidence="3">TK-2024</strain>
        <tissue evidence="3">Old leaves</tissue>
    </source>
</reference>
<evidence type="ECO:0000313" key="4">
    <source>
        <dbReference type="Proteomes" id="UP001472677"/>
    </source>
</evidence>
<evidence type="ECO:0000313" key="3">
    <source>
        <dbReference type="EMBL" id="KAK8583904.1"/>
    </source>
</evidence>
<evidence type="ECO:0000256" key="1">
    <source>
        <dbReference type="SAM" id="MobiDB-lite"/>
    </source>
</evidence>